<evidence type="ECO:0000256" key="1">
    <source>
        <dbReference type="ARBA" id="ARBA00023242"/>
    </source>
</evidence>
<evidence type="ECO:0000259" key="2">
    <source>
        <dbReference type="PROSITE" id="PS50048"/>
    </source>
</evidence>
<reference evidence="4" key="1">
    <citation type="submission" date="2016-03" db="EMBL/GenBank/DDBJ databases">
        <authorList>
            <person name="Guldener U."/>
        </authorList>
    </citation>
    <scope>NUCLEOTIDE SEQUENCE [LARGE SCALE GENOMIC DNA]</scope>
    <source>
        <strain evidence="4">04CH-RAC-A.6.1</strain>
    </source>
</reference>
<dbReference type="PANTHER" id="PTHR47784">
    <property type="entry name" value="STEROL UPTAKE CONTROL PROTEIN 2"/>
    <property type="match status" value="1"/>
</dbReference>
<dbReference type="SUPFAM" id="SSF57701">
    <property type="entry name" value="Zn2/Cys6 DNA-binding domain"/>
    <property type="match status" value="1"/>
</dbReference>
<dbReference type="Pfam" id="PF11951">
    <property type="entry name" value="Fungal_trans_2"/>
    <property type="match status" value="1"/>
</dbReference>
<dbReference type="PROSITE" id="PS50048">
    <property type="entry name" value="ZN2_CY6_FUNGAL_2"/>
    <property type="match status" value="1"/>
</dbReference>
<name>A0A1E1KRX3_9HELO</name>
<evidence type="ECO:0000313" key="3">
    <source>
        <dbReference type="EMBL" id="CZT00746.1"/>
    </source>
</evidence>
<dbReference type="GO" id="GO:0001228">
    <property type="term" value="F:DNA-binding transcription activator activity, RNA polymerase II-specific"/>
    <property type="evidence" value="ECO:0007669"/>
    <property type="project" value="TreeGrafter"/>
</dbReference>
<dbReference type="InterPro" id="IPR036864">
    <property type="entry name" value="Zn2-C6_fun-type_DNA-bd_sf"/>
</dbReference>
<dbReference type="Pfam" id="PF00172">
    <property type="entry name" value="Zn_clus"/>
    <property type="match status" value="1"/>
</dbReference>
<gene>
    <name evidence="3" type="ORF">RAG0_08662</name>
</gene>
<keyword evidence="4" id="KW-1185">Reference proteome</keyword>
<sequence>MLPLPLETSGEQRMQRLHRKSRFGCKICKARKIKCDEKRPICSPCIKRFPNPEEECCFEALSPPVTREHSSSSSPASAADAMTNTLSRHAARAMELRLFHHYSTTTCHTMPLVEEDTGREMWLVTVPTSAFEYPYVYTAVLAIAGLHLLGNNPNDVSLQTATYQYIDESLSGYRNELKNINQENAAPVFTAALLLSMNARLRHRCYDANPPPYTLPLNYLHLQLGIRQVYFETHPFIQDSSVRRYVDLRRDLKPEIKREFLEFPMNVNRNGFQFPHDVLFSTWGALSTNPERTPIYATTLTYLSGLKDGIGFDEEIRWIQRRLAWLIQGIPREFVTYLEEGDPLAIVILSRFYALLKYIDEPWWIQGAPEFEIRGMASLVGEEWKWAMEWPLEVLEVAVRVGYENRGL</sequence>
<keyword evidence="1" id="KW-0539">Nucleus</keyword>
<dbReference type="InterPro" id="IPR021858">
    <property type="entry name" value="Fun_TF"/>
</dbReference>
<dbReference type="InterPro" id="IPR053157">
    <property type="entry name" value="Sterol_Uptake_Regulator"/>
</dbReference>
<dbReference type="Gene3D" id="4.10.240.10">
    <property type="entry name" value="Zn(2)-C6 fungal-type DNA-binding domain"/>
    <property type="match status" value="1"/>
</dbReference>
<protein>
    <recommendedName>
        <fullName evidence="2">Zn(2)-C6 fungal-type domain-containing protein</fullName>
    </recommendedName>
</protein>
<dbReference type="InterPro" id="IPR001138">
    <property type="entry name" value="Zn2Cys6_DnaBD"/>
</dbReference>
<dbReference type="EMBL" id="FJUX01000047">
    <property type="protein sequence ID" value="CZT00746.1"/>
    <property type="molecule type" value="Genomic_DNA"/>
</dbReference>
<feature type="domain" description="Zn(2)-C6 fungal-type" evidence="2">
    <location>
        <begin position="24"/>
        <end position="58"/>
    </location>
</feature>
<dbReference type="Proteomes" id="UP000178912">
    <property type="component" value="Unassembled WGS sequence"/>
</dbReference>
<dbReference type="GO" id="GO:0008270">
    <property type="term" value="F:zinc ion binding"/>
    <property type="evidence" value="ECO:0007669"/>
    <property type="project" value="InterPro"/>
</dbReference>
<dbReference type="OrthoDB" id="3546279at2759"/>
<organism evidence="3 4">
    <name type="scientific">Rhynchosporium agropyri</name>
    <dbReference type="NCBI Taxonomy" id="914238"/>
    <lineage>
        <taxon>Eukaryota</taxon>
        <taxon>Fungi</taxon>
        <taxon>Dikarya</taxon>
        <taxon>Ascomycota</taxon>
        <taxon>Pezizomycotina</taxon>
        <taxon>Leotiomycetes</taxon>
        <taxon>Helotiales</taxon>
        <taxon>Ploettnerulaceae</taxon>
        <taxon>Rhynchosporium</taxon>
    </lineage>
</organism>
<proteinExistence type="predicted"/>
<dbReference type="PANTHER" id="PTHR47784:SF5">
    <property type="entry name" value="STEROL UPTAKE CONTROL PROTEIN 2"/>
    <property type="match status" value="1"/>
</dbReference>
<evidence type="ECO:0000313" key="4">
    <source>
        <dbReference type="Proteomes" id="UP000178912"/>
    </source>
</evidence>
<dbReference type="CDD" id="cd00067">
    <property type="entry name" value="GAL4"/>
    <property type="match status" value="1"/>
</dbReference>
<accession>A0A1E1KRX3</accession>
<dbReference type="AlphaFoldDB" id="A0A1E1KRX3"/>
<dbReference type="SMART" id="SM00066">
    <property type="entry name" value="GAL4"/>
    <property type="match status" value="1"/>
</dbReference>